<comment type="caution">
    <text evidence="1">The sequence shown here is derived from an EMBL/GenBank/DDBJ whole genome shotgun (WGS) entry which is preliminary data.</text>
</comment>
<sequence length="89" mass="9923">MIGRPRSNQRLFNIDSYATYTLFLPRDHVHPPLSSSPKITSAIFLFPEIGRSGFLSMAAPTCSPIPFVKERLWAAGKIPHQSLNPLKST</sequence>
<organism evidence="1 2">
    <name type="scientific">Solanum commersonii</name>
    <name type="common">Commerson's wild potato</name>
    <name type="synonym">Commerson's nightshade</name>
    <dbReference type="NCBI Taxonomy" id="4109"/>
    <lineage>
        <taxon>Eukaryota</taxon>
        <taxon>Viridiplantae</taxon>
        <taxon>Streptophyta</taxon>
        <taxon>Embryophyta</taxon>
        <taxon>Tracheophyta</taxon>
        <taxon>Spermatophyta</taxon>
        <taxon>Magnoliopsida</taxon>
        <taxon>eudicotyledons</taxon>
        <taxon>Gunneridae</taxon>
        <taxon>Pentapetalae</taxon>
        <taxon>asterids</taxon>
        <taxon>lamiids</taxon>
        <taxon>Solanales</taxon>
        <taxon>Solanaceae</taxon>
        <taxon>Solanoideae</taxon>
        <taxon>Solaneae</taxon>
        <taxon>Solanum</taxon>
    </lineage>
</organism>
<evidence type="ECO:0000313" key="1">
    <source>
        <dbReference type="EMBL" id="KAG5579528.1"/>
    </source>
</evidence>
<accession>A0A9J5WX21</accession>
<dbReference type="EMBL" id="JACXVP010000010">
    <property type="protein sequence ID" value="KAG5579528.1"/>
    <property type="molecule type" value="Genomic_DNA"/>
</dbReference>
<dbReference type="AlphaFoldDB" id="A0A9J5WX21"/>
<reference evidence="1 2" key="1">
    <citation type="submission" date="2020-09" db="EMBL/GenBank/DDBJ databases">
        <title>De no assembly of potato wild relative species, Solanum commersonii.</title>
        <authorList>
            <person name="Cho K."/>
        </authorList>
    </citation>
    <scope>NUCLEOTIDE SEQUENCE [LARGE SCALE GENOMIC DNA]</scope>
    <source>
        <strain evidence="1">LZ3.2</strain>
        <tissue evidence="1">Leaf</tissue>
    </source>
</reference>
<name>A0A9J5WX21_SOLCO</name>
<protein>
    <submittedName>
        <fullName evidence="1">Uncharacterized protein</fullName>
    </submittedName>
</protein>
<keyword evidence="2" id="KW-1185">Reference proteome</keyword>
<gene>
    <name evidence="1" type="ORF">H5410_050155</name>
</gene>
<proteinExistence type="predicted"/>
<evidence type="ECO:0000313" key="2">
    <source>
        <dbReference type="Proteomes" id="UP000824120"/>
    </source>
</evidence>
<dbReference type="Proteomes" id="UP000824120">
    <property type="component" value="Chromosome 10"/>
</dbReference>